<feature type="transmembrane region" description="Helical" evidence="8">
    <location>
        <begin position="137"/>
        <end position="155"/>
    </location>
</feature>
<dbReference type="eggNOG" id="COG2610">
    <property type="taxonomic scope" value="Bacteria"/>
</dbReference>
<dbReference type="InParanoid" id="W0RGV9"/>
<dbReference type="Proteomes" id="UP000019151">
    <property type="component" value="Chromosome"/>
</dbReference>
<feature type="transmembrane region" description="Helical" evidence="8">
    <location>
        <begin position="384"/>
        <end position="408"/>
    </location>
</feature>
<feature type="transmembrane region" description="Helical" evidence="8">
    <location>
        <begin position="305"/>
        <end position="325"/>
    </location>
</feature>
<name>W0RGV9_9BACT</name>
<dbReference type="GO" id="GO:0015128">
    <property type="term" value="F:gluconate transmembrane transporter activity"/>
    <property type="evidence" value="ECO:0007669"/>
    <property type="project" value="InterPro"/>
</dbReference>
<keyword evidence="2" id="KW-0813">Transport</keyword>
<feature type="transmembrane region" description="Helical" evidence="8">
    <location>
        <begin position="26"/>
        <end position="42"/>
    </location>
</feature>
<keyword evidence="4 8" id="KW-0812">Transmembrane</keyword>
<evidence type="ECO:0000256" key="7">
    <source>
        <dbReference type="ARBA" id="ARBA00049663"/>
    </source>
</evidence>
<evidence type="ECO:0000313" key="10">
    <source>
        <dbReference type="Proteomes" id="UP000019151"/>
    </source>
</evidence>
<dbReference type="GO" id="GO:0005886">
    <property type="term" value="C:plasma membrane"/>
    <property type="evidence" value="ECO:0007669"/>
    <property type="project" value="UniProtKB-SubCell"/>
</dbReference>
<evidence type="ECO:0000256" key="8">
    <source>
        <dbReference type="SAM" id="Phobius"/>
    </source>
</evidence>
<dbReference type="InterPro" id="IPR003474">
    <property type="entry name" value="Glcn_transporter"/>
</dbReference>
<dbReference type="PANTHER" id="PTHR30354:SF22">
    <property type="entry name" value="HIGH-AFFINITY GLUCONATE TRANSPORTER"/>
    <property type="match status" value="1"/>
</dbReference>
<accession>W0RGV9</accession>
<evidence type="ECO:0000256" key="5">
    <source>
        <dbReference type="ARBA" id="ARBA00022989"/>
    </source>
</evidence>
<evidence type="ECO:0000256" key="4">
    <source>
        <dbReference type="ARBA" id="ARBA00022692"/>
    </source>
</evidence>
<dbReference type="OrthoDB" id="9787129at2"/>
<gene>
    <name evidence="9" type="ORF">J421_2125</name>
</gene>
<evidence type="ECO:0000313" key="9">
    <source>
        <dbReference type="EMBL" id="AHG89662.1"/>
    </source>
</evidence>
<dbReference type="HOGENOM" id="CLU_027949_0_2_0"/>
<evidence type="ECO:0000256" key="6">
    <source>
        <dbReference type="ARBA" id="ARBA00023136"/>
    </source>
</evidence>
<feature type="transmembrane region" description="Helical" evidence="8">
    <location>
        <begin position="345"/>
        <end position="363"/>
    </location>
</feature>
<feature type="transmembrane region" description="Helical" evidence="8">
    <location>
        <begin position="223"/>
        <end position="244"/>
    </location>
</feature>
<dbReference type="PANTHER" id="PTHR30354">
    <property type="entry name" value="GNT FAMILY GLUCONATE TRANSPORTER"/>
    <property type="match status" value="1"/>
</dbReference>
<keyword evidence="10" id="KW-1185">Reference proteome</keyword>
<dbReference type="STRING" id="861299.J421_2125"/>
<feature type="transmembrane region" description="Helical" evidence="8">
    <location>
        <begin position="54"/>
        <end position="76"/>
    </location>
</feature>
<reference evidence="9 10" key="1">
    <citation type="journal article" date="2014" name="Genome Announc.">
        <title>Genome Sequence and Methylome of Soil Bacterium Gemmatirosa kalamazoonensis KBS708T, a Member of the Rarely Cultivated Gemmatimonadetes Phylum.</title>
        <authorList>
            <person name="Debruyn J.M."/>
            <person name="Radosevich M."/>
            <person name="Wommack K.E."/>
            <person name="Polson S.W."/>
            <person name="Hauser L.J."/>
            <person name="Fawaz M.N."/>
            <person name="Korlach J."/>
            <person name="Tsai Y.C."/>
        </authorList>
    </citation>
    <scope>NUCLEOTIDE SEQUENCE [LARGE SCALE GENOMIC DNA]</scope>
    <source>
        <strain evidence="9 10">KBS708</strain>
    </source>
</reference>
<organism evidence="9 10">
    <name type="scientific">Gemmatirosa kalamazoonensis</name>
    <dbReference type="NCBI Taxonomy" id="861299"/>
    <lineage>
        <taxon>Bacteria</taxon>
        <taxon>Pseudomonadati</taxon>
        <taxon>Gemmatimonadota</taxon>
        <taxon>Gemmatimonadia</taxon>
        <taxon>Gemmatimonadales</taxon>
        <taxon>Gemmatimonadaceae</taxon>
        <taxon>Gemmatirosa</taxon>
    </lineage>
</organism>
<sequence>MHPLLILLLGMATVLVAIIAFRVNAFLALIGAAILVSVLAPGDPATKIARVADGFGRTAGSVGVVIALAAVIGAAMTESGAADRIVGGFLNLLGERHDAVALGATAFVLSLPVFFDTVFFLLAPLARSMYARTNRQYLKYLLAMTSSGVATHTLVPPHPGPLGVADALGVDLGLMVLMGVVVALPSAIVGFQFARWRDRTMPIPMRVPIAAHAAPEAQAALPALLPSLLPVVLPVLLIASNTIVDALRTRDAARAALWAAARPVTATIGHPVTALFVSAVIAMWLYARRRRPTRQELAELVERSLMGAGIVILIVAAGGAFGASLQATGIGPVIQGAFARGVSNPGLTVLLLAFVITMVIRAAQGSSTVAMITTAGMLGAMVKGIALPYHTVYIGTAIASGSLMASWMNDAGFWIFSKVGGATEAETFRSWTPLLSIVGLTGLATTLLLARLLPLR</sequence>
<feature type="transmembrane region" description="Helical" evidence="8">
    <location>
        <begin position="264"/>
        <end position="285"/>
    </location>
</feature>
<dbReference type="RefSeq" id="WP_025411153.1">
    <property type="nucleotide sequence ID" value="NZ_CP007128.1"/>
</dbReference>
<keyword evidence="5 8" id="KW-1133">Transmembrane helix</keyword>
<comment type="subcellular location">
    <subcellularLocation>
        <location evidence="1">Cell membrane</location>
        <topology evidence="1">Multi-pass membrane protein</topology>
    </subcellularLocation>
</comment>
<feature type="transmembrane region" description="Helical" evidence="8">
    <location>
        <begin position="99"/>
        <end position="125"/>
    </location>
</feature>
<comment type="similarity">
    <text evidence="7">Belongs to the GntP permease family.</text>
</comment>
<proteinExistence type="inferred from homology"/>
<dbReference type="Pfam" id="PF02447">
    <property type="entry name" value="GntP_permease"/>
    <property type="match status" value="1"/>
</dbReference>
<evidence type="ECO:0000256" key="1">
    <source>
        <dbReference type="ARBA" id="ARBA00004651"/>
    </source>
</evidence>
<protein>
    <submittedName>
        <fullName evidence="9">Gluconate transporter</fullName>
    </submittedName>
</protein>
<keyword evidence="3" id="KW-1003">Cell membrane</keyword>
<dbReference type="AlphaFoldDB" id="W0RGV9"/>
<keyword evidence="6 8" id="KW-0472">Membrane</keyword>
<feature type="transmembrane region" description="Helical" evidence="8">
    <location>
        <begin position="175"/>
        <end position="196"/>
    </location>
</feature>
<feature type="transmembrane region" description="Helical" evidence="8">
    <location>
        <begin position="428"/>
        <end position="450"/>
    </location>
</feature>
<dbReference type="EMBL" id="CP007128">
    <property type="protein sequence ID" value="AHG89662.1"/>
    <property type="molecule type" value="Genomic_DNA"/>
</dbReference>
<dbReference type="KEGG" id="gba:J421_2125"/>
<evidence type="ECO:0000256" key="2">
    <source>
        <dbReference type="ARBA" id="ARBA00022448"/>
    </source>
</evidence>
<evidence type="ECO:0000256" key="3">
    <source>
        <dbReference type="ARBA" id="ARBA00022475"/>
    </source>
</evidence>